<sequence>MNSQEALKSYEEEYYDFLSLQGLVERPTLNYRTLSDSVWELSEEAQNDSRNIWKDKNLGTTRFIDGNKNLSWKIYGPEWYNSFNTAAPYGQNDGALWQGKGYNTSLTGGARFEAYGAELTLKPQLSFSQNAAFDIIEPHTAYKTSDFAGKAEKYGYYGVPSIDAPQRFGDAPFFTFDWGDTEIRYTWKALTLGLGTQAVWLGPAQLNPIVHSNNAPNYPKVDFGLKKTSVHWPWGNRYLGDVEIRGWFGKLTESDYFDNIDSNDHNLLSGVALAWTPPHLMGLTLGVNRTMLSRWNEITGYSLFKIYNPLMSGSKEGSDNSDQRFSFTADYLLPSAGFEIYFEWARNDFSPNLNYIIRYPFHTQGYTLGGRKSINFSDKYSGELSLEITNLECSRDYGSYIPYPSTFYAHHIITQGYTNGGQWLGAGIGTGGNSQYIGFKLYHPNGFWKIFFQRRNPDLDYTWYYDVAHSGWDAETNIRVLLIGGLEILYYLSKDIYFTAGLTAIHEKNPLNNGDPETRNGLHTQISVKYNF</sequence>
<reference evidence="1" key="1">
    <citation type="submission" date="2020-05" db="EMBL/GenBank/DDBJ databases">
        <authorList>
            <person name="Zeng H."/>
            <person name="Chan Y.K."/>
            <person name="Watt R.M."/>
        </authorList>
    </citation>
    <scope>NUCLEOTIDE SEQUENCE</scope>
    <source>
        <strain evidence="1">ATCC 700773</strain>
    </source>
</reference>
<proteinExistence type="predicted"/>
<evidence type="ECO:0000313" key="2">
    <source>
        <dbReference type="Proteomes" id="UP000671995"/>
    </source>
</evidence>
<protein>
    <submittedName>
        <fullName evidence="1">Uncharacterized protein</fullName>
    </submittedName>
</protein>
<dbReference type="Gene3D" id="2.40.160.130">
    <property type="entry name" value="Capsule assembly protein Wzi"/>
    <property type="match status" value="1"/>
</dbReference>
<gene>
    <name evidence="1" type="ORF">HRI96_05920</name>
</gene>
<organism evidence="1 2">
    <name type="scientific">Treponema parvum</name>
    <dbReference type="NCBI Taxonomy" id="138851"/>
    <lineage>
        <taxon>Bacteria</taxon>
        <taxon>Pseudomonadati</taxon>
        <taxon>Spirochaetota</taxon>
        <taxon>Spirochaetia</taxon>
        <taxon>Spirochaetales</taxon>
        <taxon>Treponemataceae</taxon>
        <taxon>Treponema</taxon>
    </lineage>
</organism>
<evidence type="ECO:0000313" key="1">
    <source>
        <dbReference type="EMBL" id="QTQ12885.1"/>
    </source>
</evidence>
<name>A0A975IDF6_9SPIR</name>
<dbReference type="AlphaFoldDB" id="A0A975IDF6"/>
<dbReference type="EMBL" id="CP054257">
    <property type="protein sequence ID" value="QTQ12885.1"/>
    <property type="molecule type" value="Genomic_DNA"/>
</dbReference>
<dbReference type="Pfam" id="PF14052">
    <property type="entry name" value="Caps_assemb_Wzi"/>
    <property type="match status" value="1"/>
</dbReference>
<reference evidence="1" key="2">
    <citation type="journal article" date="2021" name="Microbiol. Resour. Announc.">
        <title>Complete Genome Sequences of Three Human Oral Treponema parvum Isolates.</title>
        <authorList>
            <person name="Zeng H."/>
            <person name="Watt R.M."/>
        </authorList>
    </citation>
    <scope>NUCLEOTIDE SEQUENCE</scope>
    <source>
        <strain evidence="1">ATCC 700773</strain>
    </source>
</reference>
<dbReference type="Proteomes" id="UP000671995">
    <property type="component" value="Chromosome"/>
</dbReference>
<accession>A0A975IDF6</accession>
<dbReference type="InterPro" id="IPR026950">
    <property type="entry name" value="Caps_assemb_Wzi"/>
</dbReference>
<dbReference type="InterPro" id="IPR038636">
    <property type="entry name" value="Wzi_sf"/>
</dbReference>